<evidence type="ECO:0000313" key="4">
    <source>
        <dbReference type="EMBL" id="SFN57696.1"/>
    </source>
</evidence>
<feature type="signal peptide" evidence="2">
    <location>
        <begin position="1"/>
        <end position="23"/>
    </location>
</feature>
<proteinExistence type="predicted"/>
<dbReference type="InterPro" id="IPR011055">
    <property type="entry name" value="Dup_hybrid_motif"/>
</dbReference>
<organism evidence="4 5">
    <name type="scientific">Dokdonella immobilis</name>
    <dbReference type="NCBI Taxonomy" id="578942"/>
    <lineage>
        <taxon>Bacteria</taxon>
        <taxon>Pseudomonadati</taxon>
        <taxon>Pseudomonadota</taxon>
        <taxon>Gammaproteobacteria</taxon>
        <taxon>Lysobacterales</taxon>
        <taxon>Rhodanobacteraceae</taxon>
        <taxon>Dokdonella</taxon>
    </lineage>
</organism>
<protein>
    <submittedName>
        <fullName evidence="4">Peptidase family M23</fullName>
    </submittedName>
</protein>
<dbReference type="CDD" id="cd12797">
    <property type="entry name" value="M23_peptidase"/>
    <property type="match status" value="1"/>
</dbReference>
<dbReference type="AlphaFoldDB" id="A0A1I5A5K2"/>
<reference evidence="4 5" key="1">
    <citation type="submission" date="2016-10" db="EMBL/GenBank/DDBJ databases">
        <authorList>
            <person name="de Groot N.N."/>
        </authorList>
    </citation>
    <scope>NUCLEOTIDE SEQUENCE [LARGE SCALE GENOMIC DNA]</scope>
    <source>
        <strain evidence="4 5">CGMCC 1.7659</strain>
    </source>
</reference>
<dbReference type="GO" id="GO:0004222">
    <property type="term" value="F:metalloendopeptidase activity"/>
    <property type="evidence" value="ECO:0007669"/>
    <property type="project" value="TreeGrafter"/>
</dbReference>
<evidence type="ECO:0000256" key="1">
    <source>
        <dbReference type="SAM" id="MobiDB-lite"/>
    </source>
</evidence>
<dbReference type="PANTHER" id="PTHR21666:SF285">
    <property type="entry name" value="M23 FAMILY METALLOPEPTIDASE"/>
    <property type="match status" value="1"/>
</dbReference>
<feature type="compositionally biased region" description="Basic and acidic residues" evidence="1">
    <location>
        <begin position="282"/>
        <end position="298"/>
    </location>
</feature>
<dbReference type="Pfam" id="PF01551">
    <property type="entry name" value="Peptidase_M23"/>
    <property type="match status" value="1"/>
</dbReference>
<dbReference type="STRING" id="578942.SAMN05216289_13236"/>
<dbReference type="PANTHER" id="PTHR21666">
    <property type="entry name" value="PEPTIDASE-RELATED"/>
    <property type="match status" value="1"/>
</dbReference>
<name>A0A1I5A5K2_9GAMM</name>
<feature type="domain" description="M23ase beta-sheet core" evidence="3">
    <location>
        <begin position="172"/>
        <end position="266"/>
    </location>
</feature>
<keyword evidence="5" id="KW-1185">Reference proteome</keyword>
<keyword evidence="2" id="KW-0732">Signal</keyword>
<dbReference type="InterPro" id="IPR050570">
    <property type="entry name" value="Cell_wall_metabolism_enzyme"/>
</dbReference>
<feature type="chain" id="PRO_5011790926" evidence="2">
    <location>
        <begin position="24"/>
        <end position="309"/>
    </location>
</feature>
<accession>A0A1I5A5K2</accession>
<feature type="region of interest" description="Disordered" evidence="1">
    <location>
        <begin position="274"/>
        <end position="309"/>
    </location>
</feature>
<sequence>MSTIRQTTIFLALGVLCAGSAVAANTVTAPQGGVARWAGLAASECGIYGKRYPAVDAVCYYPVDIRTKVGTHEIALWDQDGKRHLGTLRVETADFPAVDMPLPESLDRYVHPSAEDTQRAVAERADITPILGGRLDESAHFSLPLGAPAATLPKSADDFGSVRTFTEDRTSLHTGRDYPVGAGNAVKAVADGKVVLAADHFFTGNAVYVDHGAGLVSMNFHLSELDVKSGDQVKRGQTLGKVGGTGRATGPHLHIGLRWLGKRVDPALLFANPTSLPSVSDTHAEAEQKIDRAEQRDPDEGEIPVDDEG</sequence>
<dbReference type="InterPro" id="IPR016047">
    <property type="entry name" value="M23ase_b-sheet_dom"/>
</dbReference>
<dbReference type="SUPFAM" id="SSF51261">
    <property type="entry name" value="Duplicated hybrid motif"/>
    <property type="match status" value="1"/>
</dbReference>
<evidence type="ECO:0000256" key="2">
    <source>
        <dbReference type="SAM" id="SignalP"/>
    </source>
</evidence>
<dbReference type="Proteomes" id="UP000198575">
    <property type="component" value="Unassembled WGS sequence"/>
</dbReference>
<evidence type="ECO:0000259" key="3">
    <source>
        <dbReference type="Pfam" id="PF01551"/>
    </source>
</evidence>
<evidence type="ECO:0000313" key="5">
    <source>
        <dbReference type="Proteomes" id="UP000198575"/>
    </source>
</evidence>
<dbReference type="EMBL" id="FOVF01000032">
    <property type="protein sequence ID" value="SFN57696.1"/>
    <property type="molecule type" value="Genomic_DNA"/>
</dbReference>
<dbReference type="Gene3D" id="2.70.70.10">
    <property type="entry name" value="Glucose Permease (Domain IIA)"/>
    <property type="match status" value="1"/>
</dbReference>
<feature type="compositionally biased region" description="Acidic residues" evidence="1">
    <location>
        <begin position="299"/>
        <end position="309"/>
    </location>
</feature>
<dbReference type="RefSeq" id="WP_175498151.1">
    <property type="nucleotide sequence ID" value="NZ_FOVF01000032.1"/>
</dbReference>
<gene>
    <name evidence="4" type="ORF">SAMN05216289_13236</name>
</gene>